<evidence type="ECO:0000256" key="15">
    <source>
        <dbReference type="PROSITE-ProRule" id="PRU00560"/>
    </source>
</evidence>
<comment type="caution">
    <text evidence="18">The sequence shown here is derived from an EMBL/GenBank/DDBJ whole genome shotgun (WGS) entry which is preliminary data.</text>
</comment>
<sequence>MSEIQFTPEQEAAIFSTGKNILVSASAGSGKTFVMANRIVEKIRSGILIHQLFISTFTKKAAAELRLRLEKDLKVARKKTKSDEERYRFTLALQDLSTADIGTMDSFTQKLVREFFNRINIDPNFRILADKTESDLMKQEIFETLVENHLSSDAVSTDNISKSNFKKLLKNFSKDRNINGFQEVVYNVYNFMSSTENPIQWLEKNFDQGYKKYQKFSDFPQNDLANVLESLEKFFELLEQALTNKVISGKVGVSKASHLLDYRETLLSALTALDFGKFSRLFLELDTDIRVGSSKDETILALKRDFSAQKQKLVGTKSNPGIIFSFFNQIKHTEIIEKYQPEALQIVHDLQAFMVAFYQQYLDKKRRENAFEYSDIAHFAIEILEENPDIRVQLKEHYHEIMIDEYQDTSHTQERLLNLLSNGQNLFMVGDIKQSIYGFRLADPGLFLEKYKSFDQTNNPNQLIRLKENFRSRGEVLTFTNEVFKHLMNEEIGEMTYGAEEKLIQGNTTDYPEKPDPAYYPELLLYNQTEESEINETETELSDGEIRVAAQKIQELIDSGVEPKTIALLVRSKTNNNKIEDILSAYGIPVVLDEGRVDFLKSMEVLVMLDVLRAIDNPLYDVPLVAMLRSPLFDFNEDELTRISLQAGKETRFFEKIQMSLHNQGNHQELISSQFSQKLQQFYGKFTDWRKLVNQITIHELLWKIYIETYYFDYVGALENGEMRQANLQALSIRAEAYESSGYKGLFKFIRLIDKFMEQKNDLAAVNIKLPENAVRVMTFHKSKGLEFDYVFLMNLQSRFNERDLSENIIITRENGVGIKYTADLKKEPDVRTHFPYALVKMETFPFMMNKELKRKANLSEEMRVLYVAFTRAKKKLFMVGVVKETAQKPWADTYSDAVLEKNQILTDSYRKSSLGFEHWILALQAATKLSMKLKIYTHQEIKETTSLSKKPLVFEQLMKEAQSFDGIMEVSDEVKRASTIMNFEYPYHSATLLASIQTPSQIKKRSYEKQLELGHIQPTSEFVRTKELSFSSLKQTKISAAQIGSATHEFMQNADFSHPDKAHFEATLDSLSFDEAIKEKIDVNRILTLFETEFGKILVDNIDNIVKEAPFSMLKTDHYANEQYIVRGICDGYLILDEKILLFDYKTDHFSKKEEIEQIKTRYQSQMELYSEALSHAYPKIKRIEKYLILLGGPESVIVEQIN</sequence>
<dbReference type="RefSeq" id="WP_153496354.1">
    <property type="nucleotide sequence ID" value="NZ_CAXYUY010000010.1"/>
</dbReference>
<evidence type="ECO:0000256" key="6">
    <source>
        <dbReference type="ARBA" id="ARBA00022806"/>
    </source>
</evidence>
<evidence type="ECO:0000259" key="17">
    <source>
        <dbReference type="PROSITE" id="PS51217"/>
    </source>
</evidence>
<proteinExistence type="inferred from homology"/>
<dbReference type="GO" id="GO:0003677">
    <property type="term" value="F:DNA binding"/>
    <property type="evidence" value="ECO:0007669"/>
    <property type="project" value="UniProtKB-KW"/>
</dbReference>
<dbReference type="PROSITE" id="PS51198">
    <property type="entry name" value="UVRD_HELICASE_ATP_BIND"/>
    <property type="match status" value="1"/>
</dbReference>
<evidence type="ECO:0000256" key="4">
    <source>
        <dbReference type="ARBA" id="ARBA00022763"/>
    </source>
</evidence>
<dbReference type="PANTHER" id="PTHR11070">
    <property type="entry name" value="UVRD / RECB / PCRA DNA HELICASE FAMILY MEMBER"/>
    <property type="match status" value="1"/>
</dbReference>
<dbReference type="InterPro" id="IPR014016">
    <property type="entry name" value="UvrD-like_ATP-bd"/>
</dbReference>
<dbReference type="Proteomes" id="UP000439550">
    <property type="component" value="Unassembled WGS sequence"/>
</dbReference>
<evidence type="ECO:0000256" key="5">
    <source>
        <dbReference type="ARBA" id="ARBA00022801"/>
    </source>
</evidence>
<evidence type="ECO:0000256" key="12">
    <source>
        <dbReference type="ARBA" id="ARBA00034617"/>
    </source>
</evidence>
<evidence type="ECO:0000256" key="8">
    <source>
        <dbReference type="ARBA" id="ARBA00022840"/>
    </source>
</evidence>
<dbReference type="GO" id="GO:0006302">
    <property type="term" value="P:double-strand break repair"/>
    <property type="evidence" value="ECO:0007669"/>
    <property type="project" value="InterPro"/>
</dbReference>
<feature type="domain" description="UvrD-like helicase C-terminal" evidence="17">
    <location>
        <begin position="503"/>
        <end position="785"/>
    </location>
</feature>
<dbReference type="EC" id="5.6.2.4" evidence="13"/>
<keyword evidence="6 15" id="KW-0347">Helicase</keyword>
<dbReference type="GO" id="GO:0033202">
    <property type="term" value="C:DNA helicase complex"/>
    <property type="evidence" value="ECO:0007669"/>
    <property type="project" value="TreeGrafter"/>
</dbReference>
<dbReference type="InterPro" id="IPR013986">
    <property type="entry name" value="DExx_box_DNA_helicase_dom_sf"/>
</dbReference>
<evidence type="ECO:0000256" key="7">
    <source>
        <dbReference type="ARBA" id="ARBA00022839"/>
    </source>
</evidence>
<reference evidence="18 19" key="1">
    <citation type="submission" date="2019-10" db="EMBL/GenBank/DDBJ databases">
        <authorList>
            <person name="Dong K."/>
        </authorList>
    </citation>
    <scope>NUCLEOTIDE SEQUENCE [LARGE SCALE GENOMIC DNA]</scope>
    <source>
        <strain evidence="18 19">DSM 28960</strain>
    </source>
</reference>
<dbReference type="PROSITE" id="PS51217">
    <property type="entry name" value="UVRD_HELICASE_CTER"/>
    <property type="match status" value="1"/>
</dbReference>
<evidence type="ECO:0000313" key="19">
    <source>
        <dbReference type="Proteomes" id="UP000439550"/>
    </source>
</evidence>
<comment type="catalytic activity">
    <reaction evidence="12">
        <text>Couples ATP hydrolysis with the unwinding of duplex DNA by translocating in the 3'-5' direction.</text>
        <dbReference type="EC" id="5.6.2.4"/>
    </reaction>
</comment>
<evidence type="ECO:0000256" key="14">
    <source>
        <dbReference type="ARBA" id="ARBA00048988"/>
    </source>
</evidence>
<protein>
    <recommendedName>
        <fullName evidence="13">DNA 3'-5' helicase</fullName>
        <ecNumber evidence="13">5.6.2.4</ecNumber>
    </recommendedName>
</protein>
<dbReference type="GO" id="GO:0004527">
    <property type="term" value="F:exonuclease activity"/>
    <property type="evidence" value="ECO:0007669"/>
    <property type="project" value="UniProtKB-KW"/>
</dbReference>
<keyword evidence="11" id="KW-0413">Isomerase</keyword>
<keyword evidence="7 18" id="KW-0269">Exonuclease</keyword>
<evidence type="ECO:0000256" key="1">
    <source>
        <dbReference type="ARBA" id="ARBA00009922"/>
    </source>
</evidence>
<dbReference type="NCBIfam" id="TIGR02785">
    <property type="entry name" value="addA_Gpos"/>
    <property type="match status" value="1"/>
</dbReference>
<dbReference type="Gene3D" id="3.90.320.10">
    <property type="match status" value="1"/>
</dbReference>
<dbReference type="CDD" id="cd17932">
    <property type="entry name" value="DEXQc_UvrD"/>
    <property type="match status" value="1"/>
</dbReference>
<comment type="similarity">
    <text evidence="1">Belongs to the helicase family. UvrD subfamily.</text>
</comment>
<keyword evidence="10" id="KW-0234">DNA repair</keyword>
<dbReference type="Gene3D" id="1.10.486.10">
    <property type="entry name" value="PCRA, domain 4"/>
    <property type="match status" value="1"/>
</dbReference>
<dbReference type="InterPro" id="IPR014152">
    <property type="entry name" value="AddA"/>
</dbReference>
<accession>A0A7X1ZAE1</accession>
<evidence type="ECO:0000256" key="9">
    <source>
        <dbReference type="ARBA" id="ARBA00023125"/>
    </source>
</evidence>
<evidence type="ECO:0000256" key="11">
    <source>
        <dbReference type="ARBA" id="ARBA00023235"/>
    </source>
</evidence>
<dbReference type="InterPro" id="IPR000212">
    <property type="entry name" value="DNA_helicase_UvrD/REP"/>
</dbReference>
<dbReference type="GO" id="GO:0000725">
    <property type="term" value="P:recombinational repair"/>
    <property type="evidence" value="ECO:0007669"/>
    <property type="project" value="TreeGrafter"/>
</dbReference>
<dbReference type="InterPro" id="IPR014017">
    <property type="entry name" value="DNA_helicase_UvrD-like_C"/>
</dbReference>
<keyword evidence="8 15" id="KW-0067">ATP-binding</keyword>
<dbReference type="AlphaFoldDB" id="A0A7X1ZAE1"/>
<keyword evidence="3 15" id="KW-0547">Nucleotide-binding</keyword>
<dbReference type="InterPro" id="IPR011604">
    <property type="entry name" value="PDDEXK-like_dom_sf"/>
</dbReference>
<dbReference type="SUPFAM" id="SSF52540">
    <property type="entry name" value="P-loop containing nucleoside triphosphate hydrolases"/>
    <property type="match status" value="1"/>
</dbReference>
<comment type="catalytic activity">
    <reaction evidence="14">
        <text>ATP + H2O = ADP + phosphate + H(+)</text>
        <dbReference type="Rhea" id="RHEA:13065"/>
        <dbReference type="ChEBI" id="CHEBI:15377"/>
        <dbReference type="ChEBI" id="CHEBI:15378"/>
        <dbReference type="ChEBI" id="CHEBI:30616"/>
        <dbReference type="ChEBI" id="CHEBI:43474"/>
        <dbReference type="ChEBI" id="CHEBI:456216"/>
        <dbReference type="EC" id="5.6.2.4"/>
    </reaction>
</comment>
<feature type="domain" description="UvrD-like helicase ATP-binding" evidence="16">
    <location>
        <begin position="4"/>
        <end position="473"/>
    </location>
</feature>
<dbReference type="PANTHER" id="PTHR11070:SF48">
    <property type="entry name" value="ATP-DEPENDENT HELICASE_NUCLEASE SUBUNIT A"/>
    <property type="match status" value="1"/>
</dbReference>
<dbReference type="SUPFAM" id="SSF52980">
    <property type="entry name" value="Restriction endonuclease-like"/>
    <property type="match status" value="1"/>
</dbReference>
<organism evidence="18 19">
    <name type="scientific">Lactococcus hircilactis</name>
    <dbReference type="NCBI Taxonomy" id="1494462"/>
    <lineage>
        <taxon>Bacteria</taxon>
        <taxon>Bacillati</taxon>
        <taxon>Bacillota</taxon>
        <taxon>Bacilli</taxon>
        <taxon>Lactobacillales</taxon>
        <taxon>Streptococcaceae</taxon>
        <taxon>Lactococcus</taxon>
    </lineage>
</organism>
<feature type="binding site" evidence="15">
    <location>
        <begin position="25"/>
        <end position="32"/>
    </location>
    <ligand>
        <name>ATP</name>
        <dbReference type="ChEBI" id="CHEBI:30616"/>
    </ligand>
</feature>
<evidence type="ECO:0000256" key="10">
    <source>
        <dbReference type="ARBA" id="ARBA00023204"/>
    </source>
</evidence>
<evidence type="ECO:0000313" key="18">
    <source>
        <dbReference type="EMBL" id="MQW39691.1"/>
    </source>
</evidence>
<evidence type="ECO:0000256" key="2">
    <source>
        <dbReference type="ARBA" id="ARBA00022722"/>
    </source>
</evidence>
<keyword evidence="4" id="KW-0227">DNA damage</keyword>
<name>A0A7X1ZAE1_9LACT</name>
<dbReference type="Gene3D" id="3.40.50.300">
    <property type="entry name" value="P-loop containing nucleotide triphosphate hydrolases"/>
    <property type="match status" value="4"/>
</dbReference>
<dbReference type="Gene3D" id="1.10.10.160">
    <property type="match status" value="1"/>
</dbReference>
<dbReference type="Pfam" id="PF13361">
    <property type="entry name" value="UvrD_C"/>
    <property type="match status" value="1"/>
</dbReference>
<dbReference type="GO" id="GO:0005524">
    <property type="term" value="F:ATP binding"/>
    <property type="evidence" value="ECO:0007669"/>
    <property type="project" value="UniProtKB-UniRule"/>
</dbReference>
<dbReference type="InterPro" id="IPR011335">
    <property type="entry name" value="Restrct_endonuc-II-like"/>
</dbReference>
<keyword evidence="5 15" id="KW-0378">Hydrolase</keyword>
<dbReference type="EMBL" id="WITJ01000008">
    <property type="protein sequence ID" value="MQW39691.1"/>
    <property type="molecule type" value="Genomic_DNA"/>
</dbReference>
<dbReference type="InterPro" id="IPR027417">
    <property type="entry name" value="P-loop_NTPase"/>
</dbReference>
<evidence type="ECO:0000256" key="13">
    <source>
        <dbReference type="ARBA" id="ARBA00034808"/>
    </source>
</evidence>
<evidence type="ECO:0000259" key="16">
    <source>
        <dbReference type="PROSITE" id="PS51198"/>
    </source>
</evidence>
<evidence type="ECO:0000256" key="3">
    <source>
        <dbReference type="ARBA" id="ARBA00022741"/>
    </source>
</evidence>
<dbReference type="Pfam" id="PF00580">
    <property type="entry name" value="UvrD-helicase"/>
    <property type="match status" value="1"/>
</dbReference>
<dbReference type="OrthoDB" id="9810135at2"/>
<dbReference type="GO" id="GO:0043138">
    <property type="term" value="F:3'-5' DNA helicase activity"/>
    <property type="evidence" value="ECO:0007669"/>
    <property type="project" value="UniProtKB-EC"/>
</dbReference>
<keyword evidence="19" id="KW-1185">Reference proteome</keyword>
<dbReference type="GO" id="GO:0005829">
    <property type="term" value="C:cytosol"/>
    <property type="evidence" value="ECO:0007669"/>
    <property type="project" value="TreeGrafter"/>
</dbReference>
<keyword evidence="2" id="KW-0540">Nuclease</keyword>
<keyword evidence="9" id="KW-0238">DNA-binding</keyword>
<gene>
    <name evidence="18" type="primary">addA</name>
    <name evidence="18" type="ORF">GHI93_07100</name>
</gene>